<dbReference type="Pfam" id="PF09721">
    <property type="entry name" value="Exosortase_EpsH"/>
    <property type="match status" value="1"/>
</dbReference>
<evidence type="ECO:0000256" key="6">
    <source>
        <dbReference type="ARBA" id="ARBA00022989"/>
    </source>
</evidence>
<comment type="caution">
    <text evidence="10">The sequence shown here is derived from an EMBL/GenBank/DDBJ whole genome shotgun (WGS) entry which is preliminary data.</text>
</comment>
<evidence type="ECO:0000256" key="5">
    <source>
        <dbReference type="ARBA" id="ARBA00022801"/>
    </source>
</evidence>
<keyword evidence="7 8" id="KW-0472">Membrane</keyword>
<feature type="domain" description="Methanolan biosynthesis EpsI" evidence="9">
    <location>
        <begin position="319"/>
        <end position="521"/>
    </location>
</feature>
<gene>
    <name evidence="10" type="primary">xrtD</name>
    <name evidence="10" type="ORF">ACFSNB_13600</name>
</gene>
<dbReference type="GO" id="GO:0016787">
    <property type="term" value="F:hydrolase activity"/>
    <property type="evidence" value="ECO:0007669"/>
    <property type="project" value="UniProtKB-KW"/>
</dbReference>
<dbReference type="NCBIfam" id="TIGR04152">
    <property type="entry name" value="exosort_VPLPA"/>
    <property type="match status" value="1"/>
</dbReference>
<evidence type="ECO:0000313" key="10">
    <source>
        <dbReference type="EMBL" id="MFD2234842.1"/>
    </source>
</evidence>
<comment type="subcellular location">
    <subcellularLocation>
        <location evidence="1">Cell membrane</location>
        <topology evidence="1">Multi-pass membrane protein</topology>
    </subcellularLocation>
</comment>
<accession>A0ABW5CFU1</accession>
<reference evidence="11" key="1">
    <citation type="journal article" date="2019" name="Int. J. Syst. Evol. Microbiol.">
        <title>The Global Catalogue of Microorganisms (GCM) 10K type strain sequencing project: providing services to taxonomists for standard genome sequencing and annotation.</title>
        <authorList>
            <consortium name="The Broad Institute Genomics Platform"/>
            <consortium name="The Broad Institute Genome Sequencing Center for Infectious Disease"/>
            <person name="Wu L."/>
            <person name="Ma J."/>
        </authorList>
    </citation>
    <scope>NUCLEOTIDE SEQUENCE [LARGE SCALE GENOMIC DNA]</scope>
    <source>
        <strain evidence="11">KCTC 15012</strain>
    </source>
</reference>
<keyword evidence="6 8" id="KW-1133">Transmembrane helix</keyword>
<feature type="transmembrane region" description="Helical" evidence="8">
    <location>
        <begin position="308"/>
        <end position="334"/>
    </location>
</feature>
<feature type="transmembrane region" description="Helical" evidence="8">
    <location>
        <begin position="107"/>
        <end position="127"/>
    </location>
</feature>
<dbReference type="InterPro" id="IPR013426">
    <property type="entry name" value="EpsH-like"/>
</dbReference>
<evidence type="ECO:0000256" key="3">
    <source>
        <dbReference type="ARBA" id="ARBA00022670"/>
    </source>
</evidence>
<feature type="transmembrane region" description="Helical" evidence="8">
    <location>
        <begin position="267"/>
        <end position="287"/>
    </location>
</feature>
<dbReference type="EMBL" id="JBHUIY010000029">
    <property type="protein sequence ID" value="MFD2234842.1"/>
    <property type="molecule type" value="Genomic_DNA"/>
</dbReference>
<keyword evidence="11" id="KW-1185">Reference proteome</keyword>
<keyword evidence="3" id="KW-0645">Protease</keyword>
<dbReference type="InterPro" id="IPR014263">
    <property type="entry name" value="Methanolan_biosynth_EpsI"/>
</dbReference>
<keyword evidence="2" id="KW-1003">Cell membrane</keyword>
<dbReference type="InterPro" id="IPR026491">
    <property type="entry name" value="ExosortD_VPLPA"/>
</dbReference>
<dbReference type="InterPro" id="IPR019127">
    <property type="entry name" value="Exosortase"/>
</dbReference>
<dbReference type="Proteomes" id="UP001597296">
    <property type="component" value="Unassembled WGS sequence"/>
</dbReference>
<dbReference type="RefSeq" id="WP_377317461.1">
    <property type="nucleotide sequence ID" value="NZ_JBHUIY010000029.1"/>
</dbReference>
<evidence type="ECO:0000259" key="9">
    <source>
        <dbReference type="Pfam" id="PF11984"/>
    </source>
</evidence>
<evidence type="ECO:0000256" key="7">
    <source>
        <dbReference type="ARBA" id="ARBA00023136"/>
    </source>
</evidence>
<feature type="transmembrane region" description="Helical" evidence="8">
    <location>
        <begin position="222"/>
        <end position="247"/>
    </location>
</feature>
<evidence type="ECO:0000256" key="2">
    <source>
        <dbReference type="ARBA" id="ARBA00022475"/>
    </source>
</evidence>
<sequence length="531" mass="56913">MNPDPRQQPGRLGARGEAVVPGGLSALSLLAVLAAFAGPLGDLLTVWRSEEYSHGPLIPLLALLIGLHQLGQARPEPRPSWVGAVLLALALALLFVGQHAAFVALSLYGLVLAIAAVPVAAFGTAFLRICWPSLLYLCFAIPLPNILYSGLSSELQFVSSSLGVWFLELGGVPVYQDGNVIDLGQVRLQVIEACSGLRYLFPMVSFGYLAAYVFKGRLWKRLLLLLSTVPIALVMNSLRITLIGVAVNTWGIAAAEGVIHEVEGWTVFVLCIAVLLAEAALLVRLGRGDRICLDYLTLPRPPFWSGRLAVAPAGGGLAVLALAAALAAAAGWFAPADDPPSDTPRPLAGFPPEIGGWSGLPLTLDPALLGVLRLQDYLLADFRRAGEPAPPVNFYVAYYSRQRVGGMTHSPASCIPGAGWRILADAVRAVPLADGADQPVRRILVGKGEARQLVYYWFDQRCRSLTSQTALKWWLLVDSLRLHRSDGALVRLSTALTPSETEDAADRRLAAFLAQVRPALTTRLGRCEPAR</sequence>
<keyword evidence="4 8" id="KW-0812">Transmembrane</keyword>
<evidence type="ECO:0000256" key="1">
    <source>
        <dbReference type="ARBA" id="ARBA00004651"/>
    </source>
</evidence>
<dbReference type="InterPro" id="IPR026392">
    <property type="entry name" value="Exo/Archaeosortase_dom"/>
</dbReference>
<feature type="transmembrane region" description="Helical" evidence="8">
    <location>
        <begin position="52"/>
        <end position="70"/>
    </location>
</feature>
<feature type="transmembrane region" description="Helical" evidence="8">
    <location>
        <begin position="82"/>
        <end position="101"/>
    </location>
</feature>
<dbReference type="Pfam" id="PF11984">
    <property type="entry name" value="DUF3485"/>
    <property type="match status" value="1"/>
</dbReference>
<evidence type="ECO:0000256" key="4">
    <source>
        <dbReference type="ARBA" id="ARBA00022692"/>
    </source>
</evidence>
<evidence type="ECO:0000313" key="11">
    <source>
        <dbReference type="Proteomes" id="UP001597296"/>
    </source>
</evidence>
<name>A0ABW5CFU1_9PROT</name>
<protein>
    <submittedName>
        <fullName evidence="10">VPLPA-CTERM-specific exosortase XrtD</fullName>
        <ecNumber evidence="10">3.4.22.-</ecNumber>
    </submittedName>
</protein>
<organism evidence="10 11">
    <name type="scientific">Phaeospirillum tilakii</name>
    <dbReference type="NCBI Taxonomy" id="741673"/>
    <lineage>
        <taxon>Bacteria</taxon>
        <taxon>Pseudomonadati</taxon>
        <taxon>Pseudomonadota</taxon>
        <taxon>Alphaproteobacteria</taxon>
        <taxon>Rhodospirillales</taxon>
        <taxon>Rhodospirillaceae</taxon>
        <taxon>Phaeospirillum</taxon>
    </lineage>
</organism>
<dbReference type="NCBIfam" id="TIGR02914">
    <property type="entry name" value="EpsI_fam"/>
    <property type="match status" value="1"/>
</dbReference>
<keyword evidence="5 10" id="KW-0378">Hydrolase</keyword>
<dbReference type="NCBIfam" id="TIGR04178">
    <property type="entry name" value="exo_archaeo"/>
    <property type="match status" value="1"/>
</dbReference>
<dbReference type="EC" id="3.4.22.-" evidence="10"/>
<dbReference type="NCBIfam" id="TIGR02602">
    <property type="entry name" value="8TM_EpsH"/>
    <property type="match status" value="1"/>
</dbReference>
<evidence type="ECO:0000256" key="8">
    <source>
        <dbReference type="SAM" id="Phobius"/>
    </source>
</evidence>
<feature type="transmembrane region" description="Helical" evidence="8">
    <location>
        <begin position="20"/>
        <end position="40"/>
    </location>
</feature>
<proteinExistence type="predicted"/>